<evidence type="ECO:0000313" key="7">
    <source>
        <dbReference type="Proteomes" id="UP000237755"/>
    </source>
</evidence>
<keyword evidence="7" id="KW-1185">Reference proteome</keyword>
<dbReference type="Pfam" id="PF00440">
    <property type="entry name" value="TetR_N"/>
    <property type="match status" value="1"/>
</dbReference>
<evidence type="ECO:0000259" key="5">
    <source>
        <dbReference type="PROSITE" id="PS50977"/>
    </source>
</evidence>
<keyword evidence="3" id="KW-0804">Transcription</keyword>
<dbReference type="PANTHER" id="PTHR30055">
    <property type="entry name" value="HTH-TYPE TRANSCRIPTIONAL REGULATOR RUTR"/>
    <property type="match status" value="1"/>
</dbReference>
<dbReference type="SUPFAM" id="SSF48498">
    <property type="entry name" value="Tetracyclin repressor-like, C-terminal domain"/>
    <property type="match status" value="1"/>
</dbReference>
<dbReference type="InterPro" id="IPR050109">
    <property type="entry name" value="HTH-type_TetR-like_transc_reg"/>
</dbReference>
<feature type="DNA-binding region" description="H-T-H motif" evidence="4">
    <location>
        <begin position="36"/>
        <end position="55"/>
    </location>
</feature>
<dbReference type="InterPro" id="IPR011075">
    <property type="entry name" value="TetR_C"/>
</dbReference>
<accession>A0ABX5ASI6</accession>
<dbReference type="PROSITE" id="PS50977">
    <property type="entry name" value="HTH_TETR_2"/>
    <property type="match status" value="1"/>
</dbReference>
<sequence length="192" mass="19601">MPEPIPRGRPRSEQSRRATLEATRELLHSVGYDRLTIEGIASAAGVSRQTVYRWWRAKSAIVAEAVLDGVIILPGAAAAGGSIAGILNAMGASLGSPENAGLVRALAAAAADDPAASEALYERMTGPTHAALARSIADGVARGALRPDIDPEVAADALIGAVLYRVLTRQDSPPGYGDDLAATVLGATPGTA</sequence>
<dbReference type="InterPro" id="IPR036271">
    <property type="entry name" value="Tet_transcr_reg_TetR-rel_C_sf"/>
</dbReference>
<evidence type="ECO:0000256" key="2">
    <source>
        <dbReference type="ARBA" id="ARBA00023125"/>
    </source>
</evidence>
<dbReference type="InterPro" id="IPR001647">
    <property type="entry name" value="HTH_TetR"/>
</dbReference>
<proteinExistence type="predicted"/>
<evidence type="ECO:0000313" key="6">
    <source>
        <dbReference type="EMBL" id="PPL14193.1"/>
    </source>
</evidence>
<dbReference type="PANTHER" id="PTHR30055:SF148">
    <property type="entry name" value="TETR-FAMILY TRANSCRIPTIONAL REGULATOR"/>
    <property type="match status" value="1"/>
</dbReference>
<keyword evidence="2 4" id="KW-0238">DNA-binding</keyword>
<comment type="caution">
    <text evidence="6">The sequence shown here is derived from an EMBL/GenBank/DDBJ whole genome shotgun (WGS) entry which is preliminary data.</text>
</comment>
<gene>
    <name evidence="6" type="ORF">GY24_16900</name>
</gene>
<keyword evidence="1" id="KW-0805">Transcription regulation</keyword>
<protein>
    <recommendedName>
        <fullName evidence="5">HTH tetR-type domain-containing protein</fullName>
    </recommendedName>
</protein>
<dbReference type="PRINTS" id="PR00455">
    <property type="entry name" value="HTHTETR"/>
</dbReference>
<dbReference type="Pfam" id="PF16859">
    <property type="entry name" value="TetR_C_11"/>
    <property type="match status" value="1"/>
</dbReference>
<dbReference type="SUPFAM" id="SSF46689">
    <property type="entry name" value="Homeodomain-like"/>
    <property type="match status" value="1"/>
</dbReference>
<dbReference type="EMBL" id="MPZN01000108">
    <property type="protein sequence ID" value="PPL14193.1"/>
    <property type="molecule type" value="Genomic_DNA"/>
</dbReference>
<name>A0ABX5ASI6_9MICO</name>
<dbReference type="Gene3D" id="1.10.357.10">
    <property type="entry name" value="Tetracycline Repressor, domain 2"/>
    <property type="match status" value="1"/>
</dbReference>
<organism evidence="6 7">
    <name type="scientific">Microterricola pindariensis</name>
    <dbReference type="NCBI Taxonomy" id="478010"/>
    <lineage>
        <taxon>Bacteria</taxon>
        <taxon>Bacillati</taxon>
        <taxon>Actinomycetota</taxon>
        <taxon>Actinomycetes</taxon>
        <taxon>Micrococcales</taxon>
        <taxon>Microbacteriaceae</taxon>
        <taxon>Microterricola</taxon>
    </lineage>
</organism>
<dbReference type="RefSeq" id="WP_104477759.1">
    <property type="nucleotide sequence ID" value="NZ_MPZN01000108.1"/>
</dbReference>
<reference evidence="6 7" key="1">
    <citation type="journal article" date="2008" name="Int. J. Syst. Evol. Microbiol.">
        <title>Leifsonia pindariensis sp. nov., isolated from the Pindari glacier of the Indian Himalayas, and emended description of the genus Leifsonia.</title>
        <authorList>
            <person name="Reddy G.S."/>
            <person name="Prabagaran S.R."/>
            <person name="Shivaji S."/>
        </authorList>
    </citation>
    <scope>NUCLEOTIDE SEQUENCE [LARGE SCALE GENOMIC DNA]</scope>
    <source>
        <strain evidence="6 7">PON 10</strain>
    </source>
</reference>
<evidence type="ECO:0000256" key="1">
    <source>
        <dbReference type="ARBA" id="ARBA00023015"/>
    </source>
</evidence>
<evidence type="ECO:0000256" key="4">
    <source>
        <dbReference type="PROSITE-ProRule" id="PRU00335"/>
    </source>
</evidence>
<feature type="domain" description="HTH tetR-type" evidence="5">
    <location>
        <begin position="13"/>
        <end position="73"/>
    </location>
</feature>
<dbReference type="Proteomes" id="UP000237755">
    <property type="component" value="Unassembled WGS sequence"/>
</dbReference>
<dbReference type="InterPro" id="IPR009057">
    <property type="entry name" value="Homeodomain-like_sf"/>
</dbReference>
<dbReference type="Gene3D" id="1.10.10.60">
    <property type="entry name" value="Homeodomain-like"/>
    <property type="match status" value="1"/>
</dbReference>
<evidence type="ECO:0000256" key="3">
    <source>
        <dbReference type="ARBA" id="ARBA00023163"/>
    </source>
</evidence>